<feature type="domain" description="Phage head morphogenesis" evidence="1">
    <location>
        <begin position="132"/>
        <end position="252"/>
    </location>
</feature>
<evidence type="ECO:0000313" key="4">
    <source>
        <dbReference type="Proteomes" id="UP000175993"/>
    </source>
</evidence>
<feature type="domain" description="Phage-Barnase-EndoU-ColicinE5/D-RelE like nuclease 2" evidence="2">
    <location>
        <begin position="365"/>
        <end position="496"/>
    </location>
</feature>
<dbReference type="InterPro" id="IPR006528">
    <property type="entry name" value="Phage_head_morphogenesis_dom"/>
</dbReference>
<dbReference type="InterPro" id="IPR041110">
    <property type="entry name" value="PBECR2"/>
</dbReference>
<reference evidence="3 4" key="1">
    <citation type="submission" date="2019-11" db="EMBL/GenBank/DDBJ databases">
        <title>Whole-genome sequencing of Allorhizobium vitis.</title>
        <authorList>
            <person name="Gan H.M."/>
            <person name="Savka M.A."/>
        </authorList>
    </citation>
    <scope>NUCLEOTIDE SEQUENCE [LARGE SCALE GENOMIC DNA]</scope>
    <source>
        <strain evidence="3 4">AB4</strain>
    </source>
</reference>
<dbReference type="EMBL" id="MBEV02000001">
    <property type="protein sequence ID" value="MUP03509.1"/>
    <property type="molecule type" value="Genomic_DNA"/>
</dbReference>
<protein>
    <submittedName>
        <fullName evidence="3">Head morphogenesis protein</fullName>
    </submittedName>
</protein>
<gene>
    <name evidence="3" type="ORF">BBI04_001535</name>
</gene>
<organism evidence="3 4">
    <name type="scientific">Agrobacterium vitis</name>
    <name type="common">Rhizobium vitis</name>
    <dbReference type="NCBI Taxonomy" id="373"/>
    <lineage>
        <taxon>Bacteria</taxon>
        <taxon>Pseudomonadati</taxon>
        <taxon>Pseudomonadota</taxon>
        <taxon>Alphaproteobacteria</taxon>
        <taxon>Hyphomicrobiales</taxon>
        <taxon>Rhizobiaceae</taxon>
        <taxon>Rhizobium/Agrobacterium group</taxon>
        <taxon>Agrobacterium</taxon>
    </lineage>
</organism>
<dbReference type="Proteomes" id="UP000175993">
    <property type="component" value="Unassembled WGS sequence"/>
</dbReference>
<accession>A0ABD6GB24</accession>
<proteinExistence type="predicted"/>
<comment type="caution">
    <text evidence="3">The sequence shown here is derived from an EMBL/GenBank/DDBJ whole genome shotgun (WGS) entry which is preliminary data.</text>
</comment>
<evidence type="ECO:0000313" key="3">
    <source>
        <dbReference type="EMBL" id="MUP03509.1"/>
    </source>
</evidence>
<name>A0ABD6GB24_AGRVI</name>
<sequence>MTDQLEDLAASLSTRRLNTIRTAIEAAPDYPDAARAILTLGAKWTPDALGKLLGDGLELAALHGREAAFTDGEDDDARFADADVFNQPFKEQIDFFTQKRGKPTKAWSDALRGTHDRAFVIAGATDLAMLSDFQTAIASAMQSGTTFADFQKDFDRIVAKYGWAYKGERGWRSRVIFETNLRTSHMAGRLKQMRDPDVLKLRPYWEYRHGETRKPKIPRTQHLAWHGKCYPHDDPFWQTHFPPNDWHCSCGVRSRSLRDLKRMGKDGPDPSPEILTEPMKDPLTGQLIEQPQGVGYGWDYQPGDLWERGLTPSNLMEQGHEVLDNPRMAVEIDAPEPLDELLKAAKPFKAKTLEDGLAPEDYVRAFLEPFGADIGKAVLFEDAAGNRIPVSDLLFRNREGAFKALKRNRHRVMSMMAEALIDPDEIWMGVAHKVESGDLVVDRRYIRVDPKTAIQVVFEIGERGWEAITSFDFTDKRGEPDFSALEKRRVGKLIYKRPEK</sequence>
<evidence type="ECO:0000259" key="1">
    <source>
        <dbReference type="Pfam" id="PF04233"/>
    </source>
</evidence>
<evidence type="ECO:0000259" key="2">
    <source>
        <dbReference type="Pfam" id="PF18810"/>
    </source>
</evidence>
<dbReference type="Pfam" id="PF18810">
    <property type="entry name" value="PBECR2"/>
    <property type="match status" value="1"/>
</dbReference>
<dbReference type="Pfam" id="PF04233">
    <property type="entry name" value="Phage_Mu_F"/>
    <property type="match status" value="1"/>
</dbReference>
<dbReference type="AlphaFoldDB" id="A0ABD6GB24"/>